<accession>A0AAD8BPT6</accession>
<comment type="caution">
    <text evidence="2">The sequence shown here is derived from an EMBL/GenBank/DDBJ whole genome shotgun (WGS) entry which is preliminary data.</text>
</comment>
<dbReference type="EMBL" id="JASAOG010000048">
    <property type="protein sequence ID" value="KAK0058468.1"/>
    <property type="molecule type" value="Genomic_DNA"/>
</dbReference>
<evidence type="ECO:0000313" key="3">
    <source>
        <dbReference type="Proteomes" id="UP001233172"/>
    </source>
</evidence>
<feature type="region of interest" description="Disordered" evidence="1">
    <location>
        <begin position="1"/>
        <end position="57"/>
    </location>
</feature>
<reference evidence="2" key="1">
    <citation type="journal article" date="2023" name="PLoS Negl. Trop. Dis.">
        <title>A genome sequence for Biomphalaria pfeifferi, the major vector snail for the human-infecting parasite Schistosoma mansoni.</title>
        <authorList>
            <person name="Bu L."/>
            <person name="Lu L."/>
            <person name="Laidemitt M.R."/>
            <person name="Zhang S.M."/>
            <person name="Mutuku M."/>
            <person name="Mkoji G."/>
            <person name="Steinauer M."/>
            <person name="Loker E.S."/>
        </authorList>
    </citation>
    <scope>NUCLEOTIDE SEQUENCE</scope>
    <source>
        <strain evidence="2">KasaAsao</strain>
    </source>
</reference>
<keyword evidence="3" id="KW-1185">Reference proteome</keyword>
<protein>
    <submittedName>
        <fullName evidence="2">Uncharacterized protein</fullName>
    </submittedName>
</protein>
<reference evidence="2" key="2">
    <citation type="submission" date="2023-04" db="EMBL/GenBank/DDBJ databases">
        <authorList>
            <person name="Bu L."/>
            <person name="Lu L."/>
            <person name="Laidemitt M.R."/>
            <person name="Zhang S.M."/>
            <person name="Mutuku M."/>
            <person name="Mkoji G."/>
            <person name="Steinauer M."/>
            <person name="Loker E.S."/>
        </authorList>
    </citation>
    <scope>NUCLEOTIDE SEQUENCE</scope>
    <source>
        <strain evidence="2">KasaAsao</strain>
        <tissue evidence="2">Whole Snail</tissue>
    </source>
</reference>
<sequence>MRKATHITALSSVANKNAALTSTNKRPPPPHKPSTINQLPSRQKFPMVKSSSGRHNRIDHKISGIDLWAQKTPALQVMCMMRAESDG</sequence>
<name>A0AAD8BPT6_BIOPF</name>
<evidence type="ECO:0000256" key="1">
    <source>
        <dbReference type="SAM" id="MobiDB-lite"/>
    </source>
</evidence>
<dbReference type="AlphaFoldDB" id="A0AAD8BPT6"/>
<evidence type="ECO:0000313" key="2">
    <source>
        <dbReference type="EMBL" id="KAK0058468.1"/>
    </source>
</evidence>
<proteinExistence type="predicted"/>
<gene>
    <name evidence="2" type="ORF">Bpfe_012110</name>
</gene>
<organism evidence="2 3">
    <name type="scientific">Biomphalaria pfeifferi</name>
    <name type="common">Bloodfluke planorb</name>
    <name type="synonym">Freshwater snail</name>
    <dbReference type="NCBI Taxonomy" id="112525"/>
    <lineage>
        <taxon>Eukaryota</taxon>
        <taxon>Metazoa</taxon>
        <taxon>Spiralia</taxon>
        <taxon>Lophotrochozoa</taxon>
        <taxon>Mollusca</taxon>
        <taxon>Gastropoda</taxon>
        <taxon>Heterobranchia</taxon>
        <taxon>Euthyneura</taxon>
        <taxon>Panpulmonata</taxon>
        <taxon>Hygrophila</taxon>
        <taxon>Lymnaeoidea</taxon>
        <taxon>Planorbidae</taxon>
        <taxon>Biomphalaria</taxon>
    </lineage>
</organism>
<feature type="non-terminal residue" evidence="2">
    <location>
        <position position="87"/>
    </location>
</feature>
<dbReference type="Proteomes" id="UP001233172">
    <property type="component" value="Unassembled WGS sequence"/>
</dbReference>
<feature type="compositionally biased region" description="Polar residues" evidence="1">
    <location>
        <begin position="8"/>
        <end position="25"/>
    </location>
</feature>